<dbReference type="Gene3D" id="3.40.50.1110">
    <property type="entry name" value="SGNH hydrolase"/>
    <property type="match status" value="1"/>
</dbReference>
<dbReference type="InterPro" id="IPR036514">
    <property type="entry name" value="SGNH_hydro_sf"/>
</dbReference>
<dbReference type="SUPFAM" id="SSF52266">
    <property type="entry name" value="SGNH hydrolase"/>
    <property type="match status" value="1"/>
</dbReference>
<dbReference type="RefSeq" id="WP_345210703.1">
    <property type="nucleotide sequence ID" value="NZ_BAABFT010000003.1"/>
</dbReference>
<organism evidence="2 3">
    <name type="scientific">Mucilaginibacter gynuensis</name>
    <dbReference type="NCBI Taxonomy" id="1302236"/>
    <lineage>
        <taxon>Bacteria</taxon>
        <taxon>Pseudomonadati</taxon>
        <taxon>Bacteroidota</taxon>
        <taxon>Sphingobacteriia</taxon>
        <taxon>Sphingobacteriales</taxon>
        <taxon>Sphingobacteriaceae</taxon>
        <taxon>Mucilaginibacter</taxon>
    </lineage>
</organism>
<keyword evidence="1" id="KW-0472">Membrane</keyword>
<evidence type="ECO:0008006" key="4">
    <source>
        <dbReference type="Google" id="ProtNLM"/>
    </source>
</evidence>
<comment type="caution">
    <text evidence="2">The sequence shown here is derived from an EMBL/GenBank/DDBJ whole genome shotgun (WGS) entry which is preliminary data.</text>
</comment>
<dbReference type="Proteomes" id="UP001500582">
    <property type="component" value="Unassembled WGS sequence"/>
</dbReference>
<evidence type="ECO:0000313" key="3">
    <source>
        <dbReference type="Proteomes" id="UP001500582"/>
    </source>
</evidence>
<name>A0ABP8G8C5_9SPHI</name>
<keyword evidence="3" id="KW-1185">Reference proteome</keyword>
<evidence type="ECO:0000313" key="2">
    <source>
        <dbReference type="EMBL" id="GAA4319343.1"/>
    </source>
</evidence>
<sequence length="315" mass="36373">MAKLTLKIILFVVLLYIPLYIVQKIVDEGMHKYRKGEYAVWNDIYSGNINADLIILGNSRAFVNISPLVLDTALKQSAYDLGVDGGDFNLAYTRFKVYLSKNKMPKTVILSVSTSDLERGIGIFNNQQFMPYLNDTIIRKGTAGYQNSFTLADYYVPAMKYRSDPISYSVGFNLYFGKEVPNDDVRVRGYQARERVWDDSFENFKKLKKTYTIKADTNLVKEFHELIKTCKANNVKLYFVYSPEYVKVQPYFVNRATIFSYYQDAAKQYGIPFLDYSNDPISHDTTYFYNSEHLNKNGAETFTKKLAQDIKALKI</sequence>
<keyword evidence="1" id="KW-0812">Transmembrane</keyword>
<reference evidence="3" key="1">
    <citation type="journal article" date="2019" name="Int. J. Syst. Evol. Microbiol.">
        <title>The Global Catalogue of Microorganisms (GCM) 10K type strain sequencing project: providing services to taxonomists for standard genome sequencing and annotation.</title>
        <authorList>
            <consortium name="The Broad Institute Genomics Platform"/>
            <consortium name="The Broad Institute Genome Sequencing Center for Infectious Disease"/>
            <person name="Wu L."/>
            <person name="Ma J."/>
        </authorList>
    </citation>
    <scope>NUCLEOTIDE SEQUENCE [LARGE SCALE GENOMIC DNA]</scope>
    <source>
        <strain evidence="3">JCM 17705</strain>
    </source>
</reference>
<feature type="transmembrane region" description="Helical" evidence="1">
    <location>
        <begin position="6"/>
        <end position="26"/>
    </location>
</feature>
<accession>A0ABP8G8C5</accession>
<gene>
    <name evidence="2" type="ORF">GCM10023149_18000</name>
</gene>
<keyword evidence="1" id="KW-1133">Transmembrane helix</keyword>
<dbReference type="EMBL" id="BAABFT010000003">
    <property type="protein sequence ID" value="GAA4319343.1"/>
    <property type="molecule type" value="Genomic_DNA"/>
</dbReference>
<evidence type="ECO:0000256" key="1">
    <source>
        <dbReference type="SAM" id="Phobius"/>
    </source>
</evidence>
<proteinExistence type="predicted"/>
<protein>
    <recommendedName>
        <fullName evidence="4">SGNH/GDSL hydrolase family protein</fullName>
    </recommendedName>
</protein>